<sequence>MPRIATVQLEPSYMDPEAGLERIRHFTAQAAAEGAELVVFPELLVPGYPRYVPDPFPHTEEGQRLWSDIQRYHRAYLEHSQLIPGPFTDRLGEIARAHDTALVVGVSEAHPRRRSCIWNTAVAIDRDGTYRGKRRKLVAVMHERLYFTRGGREDLRTFELDGNNVGIAICFENHHPQIRRAFGELGEEIHCALWTGPAPREVAAGGGSHEQHKALGVAHALDTGAFVVISSQVTEREPDGGDYGSNWSHSGGSYIIDPLGRTLASVPDWEEGIAVADCDLSHIDVGRLVWNPFGDDLRDDLFPSPFD</sequence>
<accession>A0ABU4HSM6</accession>
<gene>
    <name evidence="4" type="ORF">R7226_18375</name>
</gene>
<dbReference type="InterPro" id="IPR036526">
    <property type="entry name" value="C-N_Hydrolase_sf"/>
</dbReference>
<comment type="caution">
    <text evidence="4">The sequence shown here is derived from an EMBL/GenBank/DDBJ whole genome shotgun (WGS) entry which is preliminary data.</text>
</comment>
<dbReference type="InterPro" id="IPR044149">
    <property type="entry name" value="Nitrilases_CHs"/>
</dbReference>
<dbReference type="RefSeq" id="WP_318598702.1">
    <property type="nucleotide sequence ID" value="NZ_JAWSTH010000052.1"/>
</dbReference>
<evidence type="ECO:0000313" key="4">
    <source>
        <dbReference type="EMBL" id="MDW5596320.1"/>
    </source>
</evidence>
<evidence type="ECO:0000256" key="2">
    <source>
        <dbReference type="PROSITE-ProRule" id="PRU10139"/>
    </source>
</evidence>
<dbReference type="PROSITE" id="PS50263">
    <property type="entry name" value="CN_HYDROLASE"/>
    <property type="match status" value="1"/>
</dbReference>
<dbReference type="PROSITE" id="PS00920">
    <property type="entry name" value="NITRIL_CHT_1"/>
    <property type="match status" value="1"/>
</dbReference>
<dbReference type="InterPro" id="IPR000132">
    <property type="entry name" value="Nitrilase/CN_hydratase_CS"/>
</dbReference>
<evidence type="ECO:0000259" key="3">
    <source>
        <dbReference type="PROSITE" id="PS50263"/>
    </source>
</evidence>
<proteinExistence type="inferred from homology"/>
<dbReference type="Proteomes" id="UP001284601">
    <property type="component" value="Unassembled WGS sequence"/>
</dbReference>
<evidence type="ECO:0000256" key="1">
    <source>
        <dbReference type="ARBA" id="ARBA00008129"/>
    </source>
</evidence>
<organism evidence="4 5">
    <name type="scientific">Conexibacter stalactiti</name>
    <dbReference type="NCBI Taxonomy" id="1940611"/>
    <lineage>
        <taxon>Bacteria</taxon>
        <taxon>Bacillati</taxon>
        <taxon>Actinomycetota</taxon>
        <taxon>Thermoleophilia</taxon>
        <taxon>Solirubrobacterales</taxon>
        <taxon>Conexibacteraceae</taxon>
        <taxon>Conexibacter</taxon>
    </lineage>
</organism>
<feature type="domain" description="CN hydrolase" evidence="3">
    <location>
        <begin position="2"/>
        <end position="280"/>
    </location>
</feature>
<reference evidence="5" key="1">
    <citation type="submission" date="2023-07" db="EMBL/GenBank/DDBJ databases">
        <title>Conexibacter stalactiti sp. nov., isolated from stalactites in a lava cave and emended description of the genus Conexibacter.</title>
        <authorList>
            <person name="Lee S.D."/>
        </authorList>
    </citation>
    <scope>NUCLEOTIDE SEQUENCE [LARGE SCALE GENOMIC DNA]</scope>
    <source>
        <strain evidence="5">KCTC 39840</strain>
    </source>
</reference>
<keyword evidence="5" id="KW-1185">Reference proteome</keyword>
<comment type="similarity">
    <text evidence="1">Belongs to the carbon-nitrogen hydrolase superfamily. Nitrilase family.</text>
</comment>
<feature type="active site" description="Proton acceptor" evidence="2">
    <location>
        <position position="42"/>
    </location>
</feature>
<dbReference type="GO" id="GO:0016787">
    <property type="term" value="F:hydrolase activity"/>
    <property type="evidence" value="ECO:0007669"/>
    <property type="project" value="UniProtKB-KW"/>
</dbReference>
<dbReference type="PANTHER" id="PTHR46044">
    <property type="entry name" value="NITRILASE"/>
    <property type="match status" value="1"/>
</dbReference>
<keyword evidence="4" id="KW-0378">Hydrolase</keyword>
<name>A0ABU4HSM6_9ACTN</name>
<dbReference type="Pfam" id="PF00795">
    <property type="entry name" value="CN_hydrolase"/>
    <property type="match status" value="1"/>
</dbReference>
<dbReference type="SUPFAM" id="SSF56317">
    <property type="entry name" value="Carbon-nitrogen hydrolase"/>
    <property type="match status" value="1"/>
</dbReference>
<dbReference type="Gene3D" id="3.60.110.10">
    <property type="entry name" value="Carbon-nitrogen hydrolase"/>
    <property type="match status" value="1"/>
</dbReference>
<dbReference type="PANTHER" id="PTHR46044:SF1">
    <property type="entry name" value="CN HYDROLASE DOMAIN-CONTAINING PROTEIN"/>
    <property type="match status" value="1"/>
</dbReference>
<protein>
    <submittedName>
        <fullName evidence="4">Nitrilase-related carbon-nitrogen hydrolase</fullName>
    </submittedName>
</protein>
<dbReference type="InterPro" id="IPR003010">
    <property type="entry name" value="C-N_Hydrolase"/>
</dbReference>
<evidence type="ECO:0000313" key="5">
    <source>
        <dbReference type="Proteomes" id="UP001284601"/>
    </source>
</evidence>
<dbReference type="EMBL" id="JAWSTH010000052">
    <property type="protein sequence ID" value="MDW5596320.1"/>
    <property type="molecule type" value="Genomic_DNA"/>
</dbReference>